<evidence type="ECO:0000256" key="7">
    <source>
        <dbReference type="RuleBase" id="RU003476"/>
    </source>
</evidence>
<keyword evidence="10" id="KW-1185">Reference proteome</keyword>
<dbReference type="PROSITE" id="PS51462">
    <property type="entry name" value="NUDIX"/>
    <property type="match status" value="1"/>
</dbReference>
<dbReference type="InterPro" id="IPR015797">
    <property type="entry name" value="NUDIX_hydrolase-like_dom_sf"/>
</dbReference>
<dbReference type="PANTHER" id="PTHR12992">
    <property type="entry name" value="NUDIX HYDROLASE"/>
    <property type="match status" value="1"/>
</dbReference>
<dbReference type="InterPro" id="IPR045121">
    <property type="entry name" value="CoAse"/>
</dbReference>
<evidence type="ECO:0000256" key="3">
    <source>
        <dbReference type="ARBA" id="ARBA00022723"/>
    </source>
</evidence>
<dbReference type="InterPro" id="IPR020084">
    <property type="entry name" value="NUDIX_hydrolase_CS"/>
</dbReference>
<dbReference type="GO" id="GO:0010945">
    <property type="term" value="F:coenzyme A diphosphatase activity"/>
    <property type="evidence" value="ECO:0007669"/>
    <property type="project" value="InterPro"/>
</dbReference>
<dbReference type="Gene3D" id="3.90.79.10">
    <property type="entry name" value="Nucleoside Triphosphate Pyrophosphohydrolase"/>
    <property type="match status" value="1"/>
</dbReference>
<dbReference type="PANTHER" id="PTHR12992:SF11">
    <property type="entry name" value="MITOCHONDRIAL COENZYME A DIPHOSPHATASE NUDT8"/>
    <property type="match status" value="1"/>
</dbReference>
<dbReference type="AlphaFoldDB" id="A0A1C3V2N6"/>
<sequence length="188" mass="20622">MRLPAGEAPTTLKRAAVAVALTASEDDDTAFLLTLRASHLRAHRGQWALPGGRCDAGETPVEAALRELDEELGLRLTGAQVLGTLDDYPTRSGYLITPVVVWAADSAAIKPNPDEVASVHRIALDTIERDDAFDFVGIPESARRVIRFHHQESLIHAPTAALIYQFREVLAGRHTRVTELEQPVFAWK</sequence>
<evidence type="ECO:0000259" key="8">
    <source>
        <dbReference type="PROSITE" id="PS51462"/>
    </source>
</evidence>
<dbReference type="EMBL" id="FMAI01000003">
    <property type="protein sequence ID" value="SCB22052.1"/>
    <property type="molecule type" value="Genomic_DNA"/>
</dbReference>
<dbReference type="GO" id="GO:0046872">
    <property type="term" value="F:metal ion binding"/>
    <property type="evidence" value="ECO:0007669"/>
    <property type="project" value="UniProtKB-KW"/>
</dbReference>
<dbReference type="Proteomes" id="UP000199184">
    <property type="component" value="Unassembled WGS sequence"/>
</dbReference>
<dbReference type="InterPro" id="IPR000086">
    <property type="entry name" value="NUDIX_hydrolase_dom"/>
</dbReference>
<feature type="domain" description="Nudix hydrolase" evidence="8">
    <location>
        <begin position="12"/>
        <end position="172"/>
    </location>
</feature>
<accession>A0A1C3V2N6</accession>
<evidence type="ECO:0000256" key="2">
    <source>
        <dbReference type="ARBA" id="ARBA00001946"/>
    </source>
</evidence>
<evidence type="ECO:0000313" key="10">
    <source>
        <dbReference type="Proteomes" id="UP000199184"/>
    </source>
</evidence>
<dbReference type="PROSITE" id="PS00893">
    <property type="entry name" value="NUDIX_BOX"/>
    <property type="match status" value="1"/>
</dbReference>
<evidence type="ECO:0000256" key="5">
    <source>
        <dbReference type="ARBA" id="ARBA00022842"/>
    </source>
</evidence>
<dbReference type="SUPFAM" id="SSF55811">
    <property type="entry name" value="Nudix"/>
    <property type="match status" value="1"/>
</dbReference>
<evidence type="ECO:0000256" key="6">
    <source>
        <dbReference type="ARBA" id="ARBA00023211"/>
    </source>
</evidence>
<keyword evidence="4 7" id="KW-0378">Hydrolase</keyword>
<evidence type="ECO:0000256" key="1">
    <source>
        <dbReference type="ARBA" id="ARBA00001936"/>
    </source>
</evidence>
<keyword evidence="5" id="KW-0460">Magnesium</keyword>
<evidence type="ECO:0000313" key="9">
    <source>
        <dbReference type="EMBL" id="SCB22052.1"/>
    </source>
</evidence>
<dbReference type="InterPro" id="IPR020476">
    <property type="entry name" value="Nudix_hydrolase"/>
</dbReference>
<gene>
    <name evidence="9" type="ORF">GA0061098_1003174</name>
</gene>
<dbReference type="CDD" id="cd03426">
    <property type="entry name" value="NUDIX_CoAse_Nudt7"/>
    <property type="match status" value="1"/>
</dbReference>
<comment type="similarity">
    <text evidence="7">Belongs to the Nudix hydrolase family.</text>
</comment>
<proteinExistence type="inferred from homology"/>
<name>A0A1C3V2N6_9BRAD</name>
<evidence type="ECO:0000256" key="4">
    <source>
        <dbReference type="ARBA" id="ARBA00022801"/>
    </source>
</evidence>
<dbReference type="Pfam" id="PF00293">
    <property type="entry name" value="NUDIX"/>
    <property type="match status" value="1"/>
</dbReference>
<keyword evidence="3" id="KW-0479">Metal-binding</keyword>
<protein>
    <submittedName>
        <fullName evidence="9">NUDIX domain-containing protein</fullName>
    </submittedName>
</protein>
<dbReference type="PRINTS" id="PR00502">
    <property type="entry name" value="NUDIXFAMILY"/>
</dbReference>
<reference evidence="10" key="1">
    <citation type="submission" date="2016-08" db="EMBL/GenBank/DDBJ databases">
        <authorList>
            <person name="Varghese N."/>
            <person name="Submissions Spin"/>
        </authorList>
    </citation>
    <scope>NUCLEOTIDE SEQUENCE [LARGE SCALE GENOMIC DNA]</scope>
    <source>
        <strain evidence="10">ERR11</strain>
    </source>
</reference>
<comment type="cofactor">
    <cofactor evidence="2">
        <name>Mg(2+)</name>
        <dbReference type="ChEBI" id="CHEBI:18420"/>
    </cofactor>
</comment>
<organism evidence="9 10">
    <name type="scientific">Bradyrhizobium shewense</name>
    <dbReference type="NCBI Taxonomy" id="1761772"/>
    <lineage>
        <taxon>Bacteria</taxon>
        <taxon>Pseudomonadati</taxon>
        <taxon>Pseudomonadota</taxon>
        <taxon>Alphaproteobacteria</taxon>
        <taxon>Hyphomicrobiales</taxon>
        <taxon>Nitrobacteraceae</taxon>
        <taxon>Bradyrhizobium</taxon>
    </lineage>
</organism>
<keyword evidence="6" id="KW-0464">Manganese</keyword>
<comment type="cofactor">
    <cofactor evidence="1">
        <name>Mn(2+)</name>
        <dbReference type="ChEBI" id="CHEBI:29035"/>
    </cofactor>
</comment>